<sequence>METTEALRLMLGSLAKEDGVFGRVARADARPVEEHVHDLVLEAQEAWASSAVAGAQGPASPSEVGAALRRIPGDRAVAVTAYLSAGDLVFPGRMRRDAAHARRAAERVARLLGWNTAWWTNIEPSDTGHRWTPVTRHTFDGVVAGVGDEAVFVLLQVGDD</sequence>
<dbReference type="Proteomes" id="UP001183586">
    <property type="component" value="Unassembled WGS sequence"/>
</dbReference>
<dbReference type="RefSeq" id="WP_311681296.1">
    <property type="nucleotide sequence ID" value="NZ_JAVREU010000004.1"/>
</dbReference>
<gene>
    <name evidence="1" type="ORF">RM641_12455</name>
</gene>
<reference evidence="2" key="1">
    <citation type="submission" date="2023-07" db="EMBL/GenBank/DDBJ databases">
        <title>30 novel species of actinomycetes from the DSMZ collection.</title>
        <authorList>
            <person name="Nouioui I."/>
        </authorList>
    </citation>
    <scope>NUCLEOTIDE SEQUENCE [LARGE SCALE GENOMIC DNA]</scope>
    <source>
        <strain evidence="2">DSM 41921</strain>
    </source>
</reference>
<proteinExistence type="predicted"/>
<comment type="caution">
    <text evidence="1">The sequence shown here is derived from an EMBL/GenBank/DDBJ whole genome shotgun (WGS) entry which is preliminary data.</text>
</comment>
<evidence type="ECO:0000313" key="2">
    <source>
        <dbReference type="Proteomes" id="UP001183586"/>
    </source>
</evidence>
<accession>A0ABU2P7W7</accession>
<evidence type="ECO:0000313" key="1">
    <source>
        <dbReference type="EMBL" id="MDT0388238.1"/>
    </source>
</evidence>
<dbReference type="EMBL" id="JAVREU010000004">
    <property type="protein sequence ID" value="MDT0388238.1"/>
    <property type="molecule type" value="Genomic_DNA"/>
</dbReference>
<keyword evidence="2" id="KW-1185">Reference proteome</keyword>
<name>A0ABU2P7W7_9ACTN</name>
<protein>
    <recommendedName>
        <fullName evidence="3">PucR family transcriptional regulator</fullName>
    </recommendedName>
</protein>
<organism evidence="1 2">
    <name type="scientific">Streptomyces dubilierae</name>
    <dbReference type="NCBI Taxonomy" id="3075533"/>
    <lineage>
        <taxon>Bacteria</taxon>
        <taxon>Bacillati</taxon>
        <taxon>Actinomycetota</taxon>
        <taxon>Actinomycetes</taxon>
        <taxon>Kitasatosporales</taxon>
        <taxon>Streptomycetaceae</taxon>
        <taxon>Streptomyces</taxon>
    </lineage>
</organism>
<evidence type="ECO:0008006" key="3">
    <source>
        <dbReference type="Google" id="ProtNLM"/>
    </source>
</evidence>